<keyword evidence="4" id="KW-1185">Reference proteome</keyword>
<gene>
    <name evidence="3" type="ORF">METBIDRAFT_225185</name>
</gene>
<dbReference type="RefSeq" id="XP_018709616.1">
    <property type="nucleotide sequence ID" value="XM_018855170.1"/>
</dbReference>
<dbReference type="InterPro" id="IPR001138">
    <property type="entry name" value="Zn2Cys6_DnaBD"/>
</dbReference>
<dbReference type="Gene3D" id="4.10.240.10">
    <property type="entry name" value="Zn(2)-C6 fungal-type DNA-binding domain"/>
    <property type="match status" value="1"/>
</dbReference>
<feature type="region of interest" description="Disordered" evidence="1">
    <location>
        <begin position="1"/>
        <end position="25"/>
    </location>
</feature>
<proteinExistence type="predicted"/>
<dbReference type="Proteomes" id="UP000092555">
    <property type="component" value="Unassembled WGS sequence"/>
</dbReference>
<evidence type="ECO:0000256" key="1">
    <source>
        <dbReference type="SAM" id="MobiDB-lite"/>
    </source>
</evidence>
<evidence type="ECO:0000259" key="2">
    <source>
        <dbReference type="PROSITE" id="PS00463"/>
    </source>
</evidence>
<dbReference type="CDD" id="cd00067">
    <property type="entry name" value="GAL4"/>
    <property type="match status" value="1"/>
</dbReference>
<evidence type="ECO:0000313" key="3">
    <source>
        <dbReference type="EMBL" id="OBA19081.1"/>
    </source>
</evidence>
<reference evidence="3 4" key="1">
    <citation type="submission" date="2016-05" db="EMBL/GenBank/DDBJ databases">
        <title>Comparative genomics of biotechnologically important yeasts.</title>
        <authorList>
            <consortium name="DOE Joint Genome Institute"/>
            <person name="Riley R."/>
            <person name="Haridas S."/>
            <person name="Wolfe K.H."/>
            <person name="Lopes M.R."/>
            <person name="Hittinger C.T."/>
            <person name="Goker M."/>
            <person name="Salamov A."/>
            <person name="Wisecaver J."/>
            <person name="Long T.M."/>
            <person name="Aerts A.L."/>
            <person name="Barry K."/>
            <person name="Choi C."/>
            <person name="Clum A."/>
            <person name="Coughlan A.Y."/>
            <person name="Deshpande S."/>
            <person name="Douglass A.P."/>
            <person name="Hanson S.J."/>
            <person name="Klenk H.-P."/>
            <person name="LaButti K."/>
            <person name="Lapidus A."/>
            <person name="Lindquist E."/>
            <person name="Lipzen A."/>
            <person name="Meier-kolthoff J.P."/>
            <person name="Ohm R.A."/>
            <person name="Otillar R.P."/>
            <person name="Pangilinan J."/>
            <person name="Peng Y."/>
            <person name="Rokas A."/>
            <person name="Rosa C.A."/>
            <person name="Scheuner C."/>
            <person name="Sibirny A.A."/>
            <person name="Slot J.C."/>
            <person name="Stielow J.B."/>
            <person name="Sun H."/>
            <person name="Kurtzman C.P."/>
            <person name="Blackwell M."/>
            <person name="Grigoriev I.V."/>
            <person name="Jeffries T.W."/>
        </authorList>
    </citation>
    <scope>NUCLEOTIDE SEQUENCE [LARGE SCALE GENOMIC DNA]</scope>
    <source>
        <strain evidence="3 4">NRRL YB-4993</strain>
    </source>
</reference>
<dbReference type="STRING" id="869754.A0A1A0H4W8"/>
<dbReference type="Pfam" id="PF00172">
    <property type="entry name" value="Zn_clus"/>
    <property type="match status" value="1"/>
</dbReference>
<dbReference type="AlphaFoldDB" id="A0A1A0H4W8"/>
<protein>
    <recommendedName>
        <fullName evidence="2">Zn(2)-C6 fungal-type domain-containing protein</fullName>
    </recommendedName>
</protein>
<sequence>MAEISEIIGKQLTHKKHNATPKKKKGHEEYMEQQAWVHSVFSREVSVCQLLGPSSPMLVFQCQATRPSSKEFLKKEKQTTCKKKTKGSTFIRREKVKKEKRQRRSKQGCWTCRLRHKACPEDGDPCGACARLGLECDVSRQRPSYMVDAQNAMHRLKEIRAVTDKLRKNRFYN</sequence>
<dbReference type="PROSITE" id="PS00463">
    <property type="entry name" value="ZN2_CY6_FUNGAL_1"/>
    <property type="match status" value="1"/>
</dbReference>
<dbReference type="GeneID" id="30028146"/>
<feature type="compositionally biased region" description="Basic residues" evidence="1">
    <location>
        <begin position="12"/>
        <end position="25"/>
    </location>
</feature>
<dbReference type="SMART" id="SM00066">
    <property type="entry name" value="GAL4"/>
    <property type="match status" value="1"/>
</dbReference>
<comment type="caution">
    <text evidence="3">The sequence shown here is derived from an EMBL/GenBank/DDBJ whole genome shotgun (WGS) entry which is preliminary data.</text>
</comment>
<dbReference type="GO" id="GO:0000981">
    <property type="term" value="F:DNA-binding transcription factor activity, RNA polymerase II-specific"/>
    <property type="evidence" value="ECO:0007669"/>
    <property type="project" value="InterPro"/>
</dbReference>
<evidence type="ECO:0000313" key="4">
    <source>
        <dbReference type="Proteomes" id="UP000092555"/>
    </source>
</evidence>
<feature type="domain" description="Zn(2)-C6 fungal-type" evidence="2">
    <location>
        <begin position="108"/>
        <end position="136"/>
    </location>
</feature>
<dbReference type="InterPro" id="IPR036864">
    <property type="entry name" value="Zn2-C6_fun-type_DNA-bd_sf"/>
</dbReference>
<accession>A0A1A0H4W8</accession>
<dbReference type="EMBL" id="LXTC01000008">
    <property type="protein sequence ID" value="OBA19081.1"/>
    <property type="molecule type" value="Genomic_DNA"/>
</dbReference>
<dbReference type="SUPFAM" id="SSF57701">
    <property type="entry name" value="Zn2/Cys6 DNA-binding domain"/>
    <property type="match status" value="1"/>
</dbReference>
<dbReference type="OrthoDB" id="3251668at2759"/>
<name>A0A1A0H4W8_9ASCO</name>
<dbReference type="GO" id="GO:0008270">
    <property type="term" value="F:zinc ion binding"/>
    <property type="evidence" value="ECO:0007669"/>
    <property type="project" value="InterPro"/>
</dbReference>
<organism evidence="3 4">
    <name type="scientific">Metschnikowia bicuspidata var. bicuspidata NRRL YB-4993</name>
    <dbReference type="NCBI Taxonomy" id="869754"/>
    <lineage>
        <taxon>Eukaryota</taxon>
        <taxon>Fungi</taxon>
        <taxon>Dikarya</taxon>
        <taxon>Ascomycota</taxon>
        <taxon>Saccharomycotina</taxon>
        <taxon>Pichiomycetes</taxon>
        <taxon>Metschnikowiaceae</taxon>
        <taxon>Metschnikowia</taxon>
    </lineage>
</organism>